<dbReference type="InterPro" id="IPR000843">
    <property type="entry name" value="HTH_LacI"/>
</dbReference>
<dbReference type="HOGENOM" id="CLU_037628_6_2_12"/>
<dbReference type="Gene3D" id="1.10.260.40">
    <property type="entry name" value="lambda repressor-like DNA-binding domains"/>
    <property type="match status" value="1"/>
</dbReference>
<gene>
    <name evidence="5" type="ordered locus">Tresu_0054</name>
</gene>
<organism evidence="5 6">
    <name type="scientific">Treponema succinifaciens (strain ATCC 33096 / DSM 2489 / 6091)</name>
    <dbReference type="NCBI Taxonomy" id="869209"/>
    <lineage>
        <taxon>Bacteria</taxon>
        <taxon>Pseudomonadati</taxon>
        <taxon>Spirochaetota</taxon>
        <taxon>Spirochaetia</taxon>
        <taxon>Spirochaetales</taxon>
        <taxon>Treponemataceae</taxon>
        <taxon>Treponema</taxon>
    </lineage>
</organism>
<reference evidence="6" key="2">
    <citation type="submission" date="2011-04" db="EMBL/GenBank/DDBJ databases">
        <title>The complete genome of chromosome of Treponema succinifaciens DSM 2489.</title>
        <authorList>
            <person name="Lucas S."/>
            <person name="Copeland A."/>
            <person name="Lapidus A."/>
            <person name="Bruce D."/>
            <person name="Goodwin L."/>
            <person name="Pitluck S."/>
            <person name="Peters L."/>
            <person name="Kyrpides N."/>
            <person name="Mavromatis K."/>
            <person name="Ivanova N."/>
            <person name="Ovchinnikova G."/>
            <person name="Teshima H."/>
            <person name="Detter J.C."/>
            <person name="Tapia R."/>
            <person name="Han C."/>
            <person name="Land M."/>
            <person name="Hauser L."/>
            <person name="Markowitz V."/>
            <person name="Cheng J.-F."/>
            <person name="Hugenholtz P."/>
            <person name="Woyke T."/>
            <person name="Wu D."/>
            <person name="Gronow S."/>
            <person name="Wellnitz S."/>
            <person name="Brambilla E."/>
            <person name="Klenk H.-P."/>
            <person name="Eisen J.A."/>
        </authorList>
    </citation>
    <scope>NUCLEOTIDE SEQUENCE [LARGE SCALE GENOMIC DNA]</scope>
    <source>
        <strain evidence="6">ATCC 33096 / DSM 2489 / 6091</strain>
    </source>
</reference>
<keyword evidence="3" id="KW-0804">Transcription</keyword>
<dbReference type="GO" id="GO:0003700">
    <property type="term" value="F:DNA-binding transcription factor activity"/>
    <property type="evidence" value="ECO:0007669"/>
    <property type="project" value="TreeGrafter"/>
</dbReference>
<dbReference type="PANTHER" id="PTHR30146:SF109">
    <property type="entry name" value="HTH-TYPE TRANSCRIPTIONAL REGULATOR GALS"/>
    <property type="match status" value="1"/>
</dbReference>
<evidence type="ECO:0000256" key="2">
    <source>
        <dbReference type="ARBA" id="ARBA00023125"/>
    </source>
</evidence>
<keyword evidence="1" id="KW-0805">Transcription regulation</keyword>
<dbReference type="STRING" id="869209.Tresu_0054"/>
<dbReference type="EMBL" id="CP002631">
    <property type="protein sequence ID" value="AEB13024.1"/>
    <property type="molecule type" value="Genomic_DNA"/>
</dbReference>
<dbReference type="CDD" id="cd06267">
    <property type="entry name" value="PBP1_LacI_sugar_binding-like"/>
    <property type="match status" value="1"/>
</dbReference>
<evidence type="ECO:0000313" key="6">
    <source>
        <dbReference type="Proteomes" id="UP000006852"/>
    </source>
</evidence>
<dbReference type="SMART" id="SM00354">
    <property type="entry name" value="HTH_LACI"/>
    <property type="match status" value="1"/>
</dbReference>
<dbReference type="KEGG" id="tsu:Tresu_0054"/>
<dbReference type="InterPro" id="IPR046335">
    <property type="entry name" value="LacI/GalR-like_sensor"/>
</dbReference>
<keyword evidence="6" id="KW-1185">Reference proteome</keyword>
<dbReference type="CDD" id="cd01392">
    <property type="entry name" value="HTH_LacI"/>
    <property type="match status" value="1"/>
</dbReference>
<dbReference type="RefSeq" id="WP_013700335.1">
    <property type="nucleotide sequence ID" value="NC_015385.1"/>
</dbReference>
<dbReference type="GeneID" id="302997303"/>
<name>F2NU60_TRES6</name>
<reference evidence="5 6" key="1">
    <citation type="journal article" date="2011" name="Stand. Genomic Sci.">
        <title>Complete genome sequence of Treponema succinifaciens type strain (6091).</title>
        <authorList>
            <person name="Han C."/>
            <person name="Gronow S."/>
            <person name="Teshima H."/>
            <person name="Lapidus A."/>
            <person name="Nolan M."/>
            <person name="Lucas S."/>
            <person name="Hammon N."/>
            <person name="Deshpande S."/>
            <person name="Cheng J.F."/>
            <person name="Zeytun A."/>
            <person name="Tapia R."/>
            <person name="Goodwin L."/>
            <person name="Pitluck S."/>
            <person name="Liolios K."/>
            <person name="Pagani I."/>
            <person name="Ivanova N."/>
            <person name="Mavromatis K."/>
            <person name="Mikhailova N."/>
            <person name="Huntemann M."/>
            <person name="Pati A."/>
            <person name="Chen A."/>
            <person name="Palaniappan K."/>
            <person name="Land M."/>
            <person name="Hauser L."/>
            <person name="Brambilla E.M."/>
            <person name="Rohde M."/>
            <person name="Goker M."/>
            <person name="Woyke T."/>
            <person name="Bristow J."/>
            <person name="Eisen J.A."/>
            <person name="Markowitz V."/>
            <person name="Hugenholtz P."/>
            <person name="Kyrpides N.C."/>
            <person name="Klenk H.P."/>
            <person name="Detter J.C."/>
        </authorList>
    </citation>
    <scope>NUCLEOTIDE SEQUENCE [LARGE SCALE GENOMIC DNA]</scope>
    <source>
        <strain evidence="6">ATCC 33096 / DSM 2489 / 6091</strain>
    </source>
</reference>
<evidence type="ECO:0000256" key="1">
    <source>
        <dbReference type="ARBA" id="ARBA00023015"/>
    </source>
</evidence>
<feature type="domain" description="HTH lacI-type" evidence="4">
    <location>
        <begin position="2"/>
        <end position="56"/>
    </location>
</feature>
<dbReference type="PROSITE" id="PS50932">
    <property type="entry name" value="HTH_LACI_2"/>
    <property type="match status" value="1"/>
</dbReference>
<dbReference type="Pfam" id="PF13377">
    <property type="entry name" value="Peripla_BP_3"/>
    <property type="match status" value="1"/>
</dbReference>
<dbReference type="GO" id="GO:0000976">
    <property type="term" value="F:transcription cis-regulatory region binding"/>
    <property type="evidence" value="ECO:0007669"/>
    <property type="project" value="TreeGrafter"/>
</dbReference>
<keyword evidence="2" id="KW-0238">DNA-binding</keyword>
<dbReference type="Pfam" id="PF00356">
    <property type="entry name" value="LacI"/>
    <property type="match status" value="1"/>
</dbReference>
<proteinExistence type="predicted"/>
<dbReference type="AlphaFoldDB" id="F2NU60"/>
<dbReference type="Gene3D" id="3.40.50.2300">
    <property type="match status" value="2"/>
</dbReference>
<dbReference type="PANTHER" id="PTHR30146">
    <property type="entry name" value="LACI-RELATED TRANSCRIPTIONAL REPRESSOR"/>
    <property type="match status" value="1"/>
</dbReference>
<sequence>MVTIYDIALKTGYSAPTVSKALNKTGGLSNSTRKKILDAAKELGYRPNMTARALTTKKSFLIGVIYEDADMQRGFDHPLFGKILNKFRECLEFAGYDLLFISHALIGEKKSYVEHCYHRNVDAVGIINPLSADNEIMELAESDIPCVSTNFIIPGISTVVTANVDAGYKAASCFIKNGHKKIAYIGGTYSQYNMAAIDRLEGLKKAFKDFGLKYDESYVKFCHKWSRAESHDAMKELLERHDDITAVFVANDNMAVGAMEYVKSIGKRIPDDISFIGFDDEMISEFYSPPLTTFRQDIKTIGELSAEILMNRLVGIPVGECVRVPAIFIERNSVKKL</sequence>
<evidence type="ECO:0000256" key="3">
    <source>
        <dbReference type="ARBA" id="ARBA00023163"/>
    </source>
</evidence>
<accession>F2NU60</accession>
<dbReference type="Proteomes" id="UP000006852">
    <property type="component" value="Chromosome"/>
</dbReference>
<dbReference type="eggNOG" id="COG1609">
    <property type="taxonomic scope" value="Bacteria"/>
</dbReference>
<dbReference type="SUPFAM" id="SSF47413">
    <property type="entry name" value="lambda repressor-like DNA-binding domains"/>
    <property type="match status" value="1"/>
</dbReference>
<evidence type="ECO:0000259" key="4">
    <source>
        <dbReference type="PROSITE" id="PS50932"/>
    </source>
</evidence>
<evidence type="ECO:0000313" key="5">
    <source>
        <dbReference type="EMBL" id="AEB13024.1"/>
    </source>
</evidence>
<dbReference type="InterPro" id="IPR028082">
    <property type="entry name" value="Peripla_BP_I"/>
</dbReference>
<dbReference type="SUPFAM" id="SSF53822">
    <property type="entry name" value="Periplasmic binding protein-like I"/>
    <property type="match status" value="1"/>
</dbReference>
<protein>
    <submittedName>
        <fullName evidence="5">Transcriptional regulator, LacI family</fullName>
    </submittedName>
</protein>
<dbReference type="OrthoDB" id="305766at2"/>
<dbReference type="InterPro" id="IPR010982">
    <property type="entry name" value="Lambda_DNA-bd_dom_sf"/>
</dbReference>